<keyword evidence="1" id="KW-1133">Transmembrane helix</keyword>
<organism evidence="2 3">
    <name type="scientific">Pedococcus cremeus</name>
    <dbReference type="NCBI Taxonomy" id="587636"/>
    <lineage>
        <taxon>Bacteria</taxon>
        <taxon>Bacillati</taxon>
        <taxon>Actinomycetota</taxon>
        <taxon>Actinomycetes</taxon>
        <taxon>Micrococcales</taxon>
        <taxon>Intrasporangiaceae</taxon>
        <taxon>Pedococcus</taxon>
    </lineage>
</organism>
<keyword evidence="3" id="KW-1185">Reference proteome</keyword>
<dbReference type="EMBL" id="FOHB01000005">
    <property type="protein sequence ID" value="SES31849.1"/>
    <property type="molecule type" value="Genomic_DNA"/>
</dbReference>
<gene>
    <name evidence="2" type="ORF">SAMN05216199_2824</name>
</gene>
<reference evidence="3" key="1">
    <citation type="submission" date="2016-10" db="EMBL/GenBank/DDBJ databases">
        <authorList>
            <person name="Varghese N."/>
            <person name="Submissions S."/>
        </authorList>
    </citation>
    <scope>NUCLEOTIDE SEQUENCE [LARGE SCALE GENOMIC DNA]</scope>
    <source>
        <strain evidence="3">CGMCC 1.6963</strain>
    </source>
</reference>
<dbReference type="AlphaFoldDB" id="A0A1H9WDI9"/>
<sequence>MLILGVLVIGLAAGWAAHLLVGRGEPNYARLFIVGLAGSLLGGLMGSLLFGDGLALRLSGIVGSVAGATLLLVVLNSLGVTTSKQQSRS</sequence>
<evidence type="ECO:0008006" key="4">
    <source>
        <dbReference type="Google" id="ProtNLM"/>
    </source>
</evidence>
<feature type="transmembrane region" description="Helical" evidence="1">
    <location>
        <begin position="32"/>
        <end position="51"/>
    </location>
</feature>
<name>A0A1H9WDI9_9MICO</name>
<keyword evidence="1" id="KW-0812">Transmembrane</keyword>
<evidence type="ECO:0000313" key="2">
    <source>
        <dbReference type="EMBL" id="SES31849.1"/>
    </source>
</evidence>
<feature type="transmembrane region" description="Helical" evidence="1">
    <location>
        <begin position="58"/>
        <end position="79"/>
    </location>
</feature>
<evidence type="ECO:0000256" key="1">
    <source>
        <dbReference type="SAM" id="Phobius"/>
    </source>
</evidence>
<dbReference type="RefSeq" id="WP_091759242.1">
    <property type="nucleotide sequence ID" value="NZ_FOHB01000005.1"/>
</dbReference>
<protein>
    <recommendedName>
        <fullName evidence="4">GlsB/YeaQ/YmgE family stress response membrane protein</fullName>
    </recommendedName>
</protein>
<proteinExistence type="predicted"/>
<evidence type="ECO:0000313" key="3">
    <source>
        <dbReference type="Proteomes" id="UP000199019"/>
    </source>
</evidence>
<dbReference type="Proteomes" id="UP000199019">
    <property type="component" value="Unassembled WGS sequence"/>
</dbReference>
<keyword evidence="1" id="KW-0472">Membrane</keyword>
<accession>A0A1H9WDI9</accession>